<reference evidence="2" key="1">
    <citation type="submission" date="2023-06" db="EMBL/GenBank/DDBJ databases">
        <authorList>
            <consortium name="Lawrence Berkeley National Laboratory"/>
            <person name="Ahrendt S."/>
            <person name="Sahu N."/>
            <person name="Indic B."/>
            <person name="Wong-Bajracharya J."/>
            <person name="Merenyi Z."/>
            <person name="Ke H.-M."/>
            <person name="Monk M."/>
            <person name="Kocsube S."/>
            <person name="Drula E."/>
            <person name="Lipzen A."/>
            <person name="Balint B."/>
            <person name="Henrissat B."/>
            <person name="Andreopoulos B."/>
            <person name="Martin F.M."/>
            <person name="Harder C.B."/>
            <person name="Rigling D."/>
            <person name="Ford K.L."/>
            <person name="Foster G.D."/>
            <person name="Pangilinan J."/>
            <person name="Papanicolaou A."/>
            <person name="Barry K."/>
            <person name="LaButti K."/>
            <person name="Viragh M."/>
            <person name="Koriabine M."/>
            <person name="Yan M."/>
            <person name="Riley R."/>
            <person name="Champramary S."/>
            <person name="Plett K.L."/>
            <person name="Tsai I.J."/>
            <person name="Slot J."/>
            <person name="Sipos G."/>
            <person name="Plett J."/>
            <person name="Nagy L.G."/>
            <person name="Grigoriev I.V."/>
        </authorList>
    </citation>
    <scope>NUCLEOTIDE SEQUENCE</scope>
    <source>
        <strain evidence="2">ICMP 16352</strain>
    </source>
</reference>
<feature type="compositionally biased region" description="Polar residues" evidence="1">
    <location>
        <begin position="1"/>
        <end position="10"/>
    </location>
</feature>
<keyword evidence="3" id="KW-1185">Reference proteome</keyword>
<dbReference type="AlphaFoldDB" id="A0AA39TT35"/>
<gene>
    <name evidence="2" type="ORF">IW261DRAFT_1576153</name>
</gene>
<evidence type="ECO:0000256" key="1">
    <source>
        <dbReference type="SAM" id="MobiDB-lite"/>
    </source>
</evidence>
<accession>A0AA39TT35</accession>
<feature type="compositionally biased region" description="Polar residues" evidence="1">
    <location>
        <begin position="167"/>
        <end position="182"/>
    </location>
</feature>
<feature type="compositionally biased region" description="Low complexity" evidence="1">
    <location>
        <begin position="105"/>
        <end position="122"/>
    </location>
</feature>
<feature type="compositionally biased region" description="Acidic residues" evidence="1">
    <location>
        <begin position="368"/>
        <end position="380"/>
    </location>
</feature>
<feature type="region of interest" description="Disordered" evidence="1">
    <location>
        <begin position="88"/>
        <end position="135"/>
    </location>
</feature>
<evidence type="ECO:0000313" key="2">
    <source>
        <dbReference type="EMBL" id="KAK0462794.1"/>
    </source>
</evidence>
<feature type="region of interest" description="Disordered" evidence="1">
    <location>
        <begin position="364"/>
        <end position="405"/>
    </location>
</feature>
<feature type="compositionally biased region" description="Polar residues" evidence="1">
    <location>
        <begin position="382"/>
        <end position="391"/>
    </location>
</feature>
<dbReference type="Proteomes" id="UP001175227">
    <property type="component" value="Unassembled WGS sequence"/>
</dbReference>
<feature type="compositionally biased region" description="Polar residues" evidence="1">
    <location>
        <begin position="126"/>
        <end position="135"/>
    </location>
</feature>
<feature type="region of interest" description="Disordered" evidence="1">
    <location>
        <begin position="154"/>
        <end position="191"/>
    </location>
</feature>
<sequence>MAKNRAPSTRTRYEDSDFDTNQTREAGRGRCQRKENTEALAGHYVNLAKSNKICEARQRWNVHANDSPVDVATNIDRVAGISVSVTAPTQASASNTPVDTSTTLAGPSRSSSPAPSAPPSAAQKFPGSQDTSQNFYQPNNMIVLDITHRDSTAFQRPRLTPVPISQRPANQVTDRSQSNQARNLPPLERATVGNTTNLVSQMNSGPNSTPLSGSGAPMTAAVARFSAHARAQQSAPFEMIDLPNQVGPNLNLGSMYTNHGQPFASSGRNCAALRPMEDFSNDLPSHGDPDATNLKPFRFPLHKMDDFVQANIMGHGTSYGGTNFDMLFINPLELGSRGPTNVGGNESGHLSNTITFSRSQAGMALDHDDNDLSNDQDLDSDTGSTSMPYQTDTRKITAQPVNLPP</sequence>
<feature type="compositionally biased region" description="Basic and acidic residues" evidence="1">
    <location>
        <begin position="25"/>
        <end position="34"/>
    </location>
</feature>
<evidence type="ECO:0000313" key="3">
    <source>
        <dbReference type="Proteomes" id="UP001175227"/>
    </source>
</evidence>
<proteinExistence type="predicted"/>
<name>A0AA39TT35_9AGAR</name>
<comment type="caution">
    <text evidence="2">The sequence shown here is derived from an EMBL/GenBank/DDBJ whole genome shotgun (WGS) entry which is preliminary data.</text>
</comment>
<feature type="region of interest" description="Disordered" evidence="1">
    <location>
        <begin position="1"/>
        <end position="34"/>
    </location>
</feature>
<feature type="compositionally biased region" description="Polar residues" evidence="1">
    <location>
        <begin position="88"/>
        <end position="104"/>
    </location>
</feature>
<dbReference type="EMBL" id="JAUEPR010000121">
    <property type="protein sequence ID" value="KAK0462794.1"/>
    <property type="molecule type" value="Genomic_DNA"/>
</dbReference>
<organism evidence="2 3">
    <name type="scientific">Armillaria novae-zelandiae</name>
    <dbReference type="NCBI Taxonomy" id="153914"/>
    <lineage>
        <taxon>Eukaryota</taxon>
        <taxon>Fungi</taxon>
        <taxon>Dikarya</taxon>
        <taxon>Basidiomycota</taxon>
        <taxon>Agaricomycotina</taxon>
        <taxon>Agaricomycetes</taxon>
        <taxon>Agaricomycetidae</taxon>
        <taxon>Agaricales</taxon>
        <taxon>Marasmiineae</taxon>
        <taxon>Physalacriaceae</taxon>
        <taxon>Armillaria</taxon>
    </lineage>
</organism>
<protein>
    <submittedName>
        <fullName evidence="2">Uncharacterized protein</fullName>
    </submittedName>
</protein>